<evidence type="ECO:0000313" key="3">
    <source>
        <dbReference type="EMBL" id="RXH91526.1"/>
    </source>
</evidence>
<dbReference type="InterPro" id="IPR050796">
    <property type="entry name" value="SCF_F-box_component"/>
</dbReference>
<feature type="domain" description="F-box" evidence="2">
    <location>
        <begin position="2"/>
        <end position="33"/>
    </location>
</feature>
<dbReference type="InterPro" id="IPR036047">
    <property type="entry name" value="F-box-like_dom_sf"/>
</dbReference>
<dbReference type="PANTHER" id="PTHR31672">
    <property type="entry name" value="BNACNNG10540D PROTEIN"/>
    <property type="match status" value="1"/>
</dbReference>
<dbReference type="PANTHER" id="PTHR31672:SF13">
    <property type="entry name" value="F-BOX PROTEIN CPR30-LIKE"/>
    <property type="match status" value="1"/>
</dbReference>
<gene>
    <name evidence="3" type="ORF">DVH24_020549</name>
</gene>
<dbReference type="EMBL" id="RDQH01000334">
    <property type="protein sequence ID" value="RXH91526.1"/>
    <property type="molecule type" value="Genomic_DNA"/>
</dbReference>
<accession>A0A498J8R2</accession>
<reference evidence="3 4" key="1">
    <citation type="submission" date="2018-10" db="EMBL/GenBank/DDBJ databases">
        <title>A high-quality apple genome assembly.</title>
        <authorList>
            <person name="Hu J."/>
        </authorList>
    </citation>
    <scope>NUCLEOTIDE SEQUENCE [LARGE SCALE GENOMIC DNA]</scope>
    <source>
        <strain evidence="4">cv. HFTH1</strain>
        <tissue evidence="3">Young leaf</tissue>
    </source>
</reference>
<proteinExistence type="predicted"/>
<feature type="region of interest" description="Disordered" evidence="1">
    <location>
        <begin position="44"/>
        <end position="65"/>
    </location>
</feature>
<evidence type="ECO:0000259" key="2">
    <source>
        <dbReference type="Pfam" id="PF00646"/>
    </source>
</evidence>
<name>A0A498J8R2_MALDO</name>
<dbReference type="InterPro" id="IPR001810">
    <property type="entry name" value="F-box_dom"/>
</dbReference>
<evidence type="ECO:0000313" key="4">
    <source>
        <dbReference type="Proteomes" id="UP000290289"/>
    </source>
</evidence>
<evidence type="ECO:0000256" key="1">
    <source>
        <dbReference type="SAM" id="MobiDB-lite"/>
    </source>
</evidence>
<protein>
    <recommendedName>
        <fullName evidence="2">F-box domain-containing protein</fullName>
    </recommendedName>
</protein>
<sequence>MVTNILTRLPVQSLLRFKCVAKRWLSTLSDQEFAKSQFKFASEHQTLRPRQLDSSTTHPPPRDPNPLTWICPRRHGLEIHLTFPVELQQHPVRLLSACNGLVCLAVSLPSNFDQYIRSYYLWNPSSGLSLCLRICGFGYVSATDDYKFLIKFGGEVDVHMFSSRANSWKMIAHGPDDGFSHHYGEFRVVPLGSFDMLNTCRLRGPFYVTVVGGCLCASYSEIMNDHDGHVNVWVLKEYDVSDTWAKLYRLKINNDNLPYSYVICFQRIFITEKSIVVCSSTSGGGMELIKCERKEEKLVNGMLYKFVDVIDPYTLNQYSASFGDNLQVITHNESLLWR</sequence>
<comment type="caution">
    <text evidence="3">The sequence shown here is derived from an EMBL/GenBank/DDBJ whole genome shotgun (WGS) entry which is preliminary data.</text>
</comment>
<dbReference type="Proteomes" id="UP000290289">
    <property type="component" value="Chromosome 8"/>
</dbReference>
<dbReference type="Pfam" id="PF00646">
    <property type="entry name" value="F-box"/>
    <property type="match status" value="1"/>
</dbReference>
<organism evidence="3 4">
    <name type="scientific">Malus domestica</name>
    <name type="common">Apple</name>
    <name type="synonym">Pyrus malus</name>
    <dbReference type="NCBI Taxonomy" id="3750"/>
    <lineage>
        <taxon>Eukaryota</taxon>
        <taxon>Viridiplantae</taxon>
        <taxon>Streptophyta</taxon>
        <taxon>Embryophyta</taxon>
        <taxon>Tracheophyta</taxon>
        <taxon>Spermatophyta</taxon>
        <taxon>Magnoliopsida</taxon>
        <taxon>eudicotyledons</taxon>
        <taxon>Gunneridae</taxon>
        <taxon>Pentapetalae</taxon>
        <taxon>rosids</taxon>
        <taxon>fabids</taxon>
        <taxon>Rosales</taxon>
        <taxon>Rosaceae</taxon>
        <taxon>Amygdaloideae</taxon>
        <taxon>Maleae</taxon>
        <taxon>Malus</taxon>
    </lineage>
</organism>
<dbReference type="SUPFAM" id="SSF81383">
    <property type="entry name" value="F-box domain"/>
    <property type="match status" value="1"/>
</dbReference>
<keyword evidence="4" id="KW-1185">Reference proteome</keyword>
<dbReference type="AlphaFoldDB" id="A0A498J8R2"/>